<feature type="transmembrane region" description="Helical" evidence="8">
    <location>
        <begin position="7"/>
        <end position="24"/>
    </location>
</feature>
<evidence type="ECO:0000256" key="8">
    <source>
        <dbReference type="SAM" id="Phobius"/>
    </source>
</evidence>
<evidence type="ECO:0000256" key="6">
    <source>
        <dbReference type="PIRNR" id="PIRNR001112"/>
    </source>
</evidence>
<comment type="catalytic activity">
    <reaction evidence="6">
        <text>cis-stilbene oxide + H2O = (1R,2R)-hydrobenzoin</text>
        <dbReference type="Rhea" id="RHEA:23900"/>
        <dbReference type="ChEBI" id="CHEBI:15377"/>
        <dbReference type="ChEBI" id="CHEBI:50004"/>
        <dbReference type="ChEBI" id="CHEBI:50014"/>
        <dbReference type="EC" id="3.3.2.9"/>
    </reaction>
</comment>
<dbReference type="SUPFAM" id="SSF53474">
    <property type="entry name" value="alpha/beta-Hydrolases"/>
    <property type="match status" value="1"/>
</dbReference>
<dbReference type="EMBL" id="OU892282">
    <property type="protein sequence ID" value="CAG9770472.1"/>
    <property type="molecule type" value="Genomic_DNA"/>
</dbReference>
<organism evidence="10 11">
    <name type="scientific">Ceutorhynchus assimilis</name>
    <name type="common">cabbage seed weevil</name>
    <dbReference type="NCBI Taxonomy" id="467358"/>
    <lineage>
        <taxon>Eukaryota</taxon>
        <taxon>Metazoa</taxon>
        <taxon>Ecdysozoa</taxon>
        <taxon>Arthropoda</taxon>
        <taxon>Hexapoda</taxon>
        <taxon>Insecta</taxon>
        <taxon>Pterygota</taxon>
        <taxon>Neoptera</taxon>
        <taxon>Endopterygota</taxon>
        <taxon>Coleoptera</taxon>
        <taxon>Polyphaga</taxon>
        <taxon>Cucujiformia</taxon>
        <taxon>Curculionidae</taxon>
        <taxon>Ceutorhynchinae</taxon>
        <taxon>Ceutorhynchus</taxon>
    </lineage>
</organism>
<dbReference type="PIRSF" id="PIRSF001112">
    <property type="entry name" value="Epoxide_hydrolase"/>
    <property type="match status" value="1"/>
</dbReference>
<comment type="function">
    <text evidence="6">Catalyzes juvenile hormone hydrolysis.</text>
</comment>
<dbReference type="InterPro" id="IPR010497">
    <property type="entry name" value="Epoxide_hydro_N"/>
</dbReference>
<sequence length="456" mass="51939">MGLLLRGFVGVIVAILGYGLYVRISTVPEVPIYPENTWWGKGEHGKDDTSIRPFKIDVSKEVLDDLKHRLDIALPLQPPLEGVKQHYGMNSNLLQKIIDHWKTNYNWSERQKFLNQYPQYTTQIQGLNIHFIHVKPKVDKSSNVKILPLMLLHGWPGSVREFYEMIPLLTQPQNGRKVVFEVIIPSLPGYGFSEATDKPGMNCVRMAQIFRKLMQRLGHNKFYIQGGDWGSFISTFLTIMYPESVIGSHLNLCSCSTTMCSLKLLLLGTTFPSLIGTEEELPLFTPVGKMFTNLLLESGYFHIQATKPDTVGTALRESPVGLAAYIIEKFTSWTNPEWKDLEDGGLTRKFTYDQLLDNVMIYWITRSITTSQRLYSEMFNKEMLGQGFDNIPTPSQVPIACARFKNELANQPESLLRMKYSNLQQLNTYDGGHFAAFELPEVLSNDIYDFAEKVSV</sequence>
<keyword evidence="6 8" id="KW-0472">Membrane</keyword>
<dbReference type="OrthoDB" id="7130006at2759"/>
<dbReference type="InterPro" id="IPR029058">
    <property type="entry name" value="AB_hydrolase_fold"/>
</dbReference>
<keyword evidence="11" id="KW-1185">Reference proteome</keyword>
<keyword evidence="5 6" id="KW-0378">Hydrolase</keyword>
<dbReference type="EC" id="3.3.2.9" evidence="6"/>
<evidence type="ECO:0000256" key="7">
    <source>
        <dbReference type="PIRSR" id="PIRSR001112-1"/>
    </source>
</evidence>
<evidence type="ECO:0000256" key="5">
    <source>
        <dbReference type="ARBA" id="ARBA00022801"/>
    </source>
</evidence>
<protein>
    <recommendedName>
        <fullName evidence="6">Epoxide hydrolase</fullName>
        <ecNumber evidence="6">3.3.2.9</ecNumber>
    </recommendedName>
</protein>
<evidence type="ECO:0000256" key="2">
    <source>
        <dbReference type="ARBA" id="ARBA00004111"/>
    </source>
</evidence>
<feature type="domain" description="Epoxide hydrolase N-terminal" evidence="9">
    <location>
        <begin position="51"/>
        <end position="162"/>
    </location>
</feature>
<dbReference type="Pfam" id="PF06441">
    <property type="entry name" value="EHN"/>
    <property type="match status" value="1"/>
</dbReference>
<dbReference type="AlphaFoldDB" id="A0A9N9MS84"/>
<dbReference type="GO" id="GO:0005789">
    <property type="term" value="C:endoplasmic reticulum membrane"/>
    <property type="evidence" value="ECO:0007669"/>
    <property type="project" value="UniProtKB-SubCell"/>
</dbReference>
<comment type="subcellular location">
    <subcellularLocation>
        <location evidence="6">Endoplasmic reticulum membrane</location>
    </subcellularLocation>
    <subcellularLocation>
        <location evidence="2">Microsome membrane</location>
        <topology evidence="2">Single-pass membrane protein</topology>
    </subcellularLocation>
</comment>
<reference evidence="10" key="1">
    <citation type="submission" date="2022-01" db="EMBL/GenBank/DDBJ databases">
        <authorList>
            <person name="King R."/>
        </authorList>
    </citation>
    <scope>NUCLEOTIDE SEQUENCE</scope>
</reference>
<keyword evidence="4 6" id="KW-0058">Aromatic hydrocarbons catabolism</keyword>
<evidence type="ECO:0000256" key="1">
    <source>
        <dbReference type="ARBA" id="ARBA00000221"/>
    </source>
</evidence>
<comment type="catalytic activity">
    <reaction evidence="1 6">
        <text>1-(4-methoxyphenyl)-N-methyl-N-[(3-methyloxetan-3-yl)methyl]methanamine + H2O = 2-{[(4-methoxybenzyl)(methyl)amino]methyl}-2-methylpropane-1,3-diol</text>
        <dbReference type="Rhea" id="RHEA:55764"/>
        <dbReference type="ChEBI" id="CHEBI:15377"/>
        <dbReference type="ChEBI" id="CHEBI:139161"/>
        <dbReference type="ChEBI" id="CHEBI:139164"/>
        <dbReference type="EC" id="3.3.2.9"/>
    </reaction>
</comment>
<dbReference type="InterPro" id="IPR000639">
    <property type="entry name" value="Epox_hydrolase-like"/>
</dbReference>
<evidence type="ECO:0000313" key="10">
    <source>
        <dbReference type="EMBL" id="CAG9770472.1"/>
    </source>
</evidence>
<name>A0A9N9MS84_9CUCU</name>
<dbReference type="PRINTS" id="PR00412">
    <property type="entry name" value="EPOXHYDRLASE"/>
</dbReference>
<keyword evidence="8" id="KW-0812">Transmembrane</keyword>
<dbReference type="GO" id="GO:0033961">
    <property type="term" value="F:cis-stilbene-oxide hydrolase activity"/>
    <property type="evidence" value="ECO:0007669"/>
    <property type="project" value="UniProtKB-UniRule"/>
</dbReference>
<comment type="similarity">
    <text evidence="3 6">Belongs to the peptidase S33 family.</text>
</comment>
<proteinExistence type="inferred from homology"/>
<gene>
    <name evidence="10" type="ORF">CEUTPL_LOCUS10924</name>
</gene>
<evidence type="ECO:0000256" key="3">
    <source>
        <dbReference type="ARBA" id="ARBA00010088"/>
    </source>
</evidence>
<keyword evidence="8" id="KW-1133">Transmembrane helix</keyword>
<dbReference type="InterPro" id="IPR016292">
    <property type="entry name" value="Epoxide_hydrolase"/>
</dbReference>
<feature type="active site" description="Nucleophile" evidence="7">
    <location>
        <position position="228"/>
    </location>
</feature>
<dbReference type="GO" id="GO:0097176">
    <property type="term" value="P:epoxide metabolic process"/>
    <property type="evidence" value="ECO:0007669"/>
    <property type="project" value="TreeGrafter"/>
</dbReference>
<feature type="active site" description="Proton acceptor" evidence="7">
    <location>
        <position position="433"/>
    </location>
</feature>
<evidence type="ECO:0000256" key="4">
    <source>
        <dbReference type="ARBA" id="ARBA00022797"/>
    </source>
</evidence>
<dbReference type="PANTHER" id="PTHR21661:SF35">
    <property type="entry name" value="EPOXIDE HYDROLASE"/>
    <property type="match status" value="1"/>
</dbReference>
<feature type="active site" description="Proton donor" evidence="7">
    <location>
        <position position="375"/>
    </location>
</feature>
<dbReference type="Proteomes" id="UP001152799">
    <property type="component" value="Chromosome 6"/>
</dbReference>
<evidence type="ECO:0000259" key="9">
    <source>
        <dbReference type="Pfam" id="PF06441"/>
    </source>
</evidence>
<accession>A0A9N9MS84</accession>
<keyword evidence="6" id="KW-0256">Endoplasmic reticulum</keyword>
<dbReference type="Gene3D" id="3.40.50.1820">
    <property type="entry name" value="alpha/beta hydrolase"/>
    <property type="match status" value="1"/>
</dbReference>
<dbReference type="PANTHER" id="PTHR21661">
    <property type="entry name" value="EPOXIDE HYDROLASE 1-RELATED"/>
    <property type="match status" value="1"/>
</dbReference>
<evidence type="ECO:0000313" key="11">
    <source>
        <dbReference type="Proteomes" id="UP001152799"/>
    </source>
</evidence>